<keyword evidence="6 8" id="KW-0472">Membrane</keyword>
<dbReference type="Pfam" id="PF13839">
    <property type="entry name" value="PC-Esterase"/>
    <property type="match status" value="1"/>
</dbReference>
<keyword evidence="12" id="KW-1185">Reference proteome</keyword>
<comment type="similarity">
    <text evidence="2">Belongs to the PC-esterase family. TBL subfamily.</text>
</comment>
<dbReference type="InParanoid" id="A0A2R6RWJ0"/>
<dbReference type="GO" id="GO:0016413">
    <property type="term" value="F:O-acetyltransferase activity"/>
    <property type="evidence" value="ECO:0007669"/>
    <property type="project" value="InterPro"/>
</dbReference>
<keyword evidence="5 8" id="KW-1133">Transmembrane helix</keyword>
<keyword evidence="3 8" id="KW-0812">Transmembrane</keyword>
<evidence type="ECO:0000256" key="6">
    <source>
        <dbReference type="ARBA" id="ARBA00023136"/>
    </source>
</evidence>
<reference evidence="11 12" key="1">
    <citation type="submission" date="2017-07" db="EMBL/GenBank/DDBJ databases">
        <title>An improved, manually edited Actinidia chinensis var. chinensis (kiwifruit) genome highlights the challenges associated with draft genomes and gene prediction in plants.</title>
        <authorList>
            <person name="Pilkington S."/>
            <person name="Crowhurst R."/>
            <person name="Hilario E."/>
            <person name="Nardozza S."/>
            <person name="Fraser L."/>
            <person name="Peng Y."/>
            <person name="Gunaseelan K."/>
            <person name="Simpson R."/>
            <person name="Tahir J."/>
            <person name="Deroles S."/>
            <person name="Templeton K."/>
            <person name="Luo Z."/>
            <person name="Davy M."/>
            <person name="Cheng C."/>
            <person name="Mcneilage M."/>
            <person name="Scaglione D."/>
            <person name="Liu Y."/>
            <person name="Zhang Q."/>
            <person name="Datson P."/>
            <person name="De Silva N."/>
            <person name="Gardiner S."/>
            <person name="Bassett H."/>
            <person name="Chagne D."/>
            <person name="Mccallum J."/>
            <person name="Dzierzon H."/>
            <person name="Deng C."/>
            <person name="Wang Y.-Y."/>
            <person name="Barron N."/>
            <person name="Manako K."/>
            <person name="Bowen J."/>
            <person name="Foster T."/>
            <person name="Erridge Z."/>
            <person name="Tiffin H."/>
            <person name="Waite C."/>
            <person name="Davies K."/>
            <person name="Grierson E."/>
            <person name="Laing W."/>
            <person name="Kirk R."/>
            <person name="Chen X."/>
            <person name="Wood M."/>
            <person name="Montefiori M."/>
            <person name="Brummell D."/>
            <person name="Schwinn K."/>
            <person name="Catanach A."/>
            <person name="Fullerton C."/>
            <person name="Li D."/>
            <person name="Meiyalaghan S."/>
            <person name="Nieuwenhuizen N."/>
            <person name="Read N."/>
            <person name="Prakash R."/>
            <person name="Hunter D."/>
            <person name="Zhang H."/>
            <person name="Mckenzie M."/>
            <person name="Knabel M."/>
            <person name="Harris A."/>
            <person name="Allan A."/>
            <person name="Chen A."/>
            <person name="Janssen B."/>
            <person name="Plunkett B."/>
            <person name="Dwamena C."/>
            <person name="Voogd C."/>
            <person name="Leif D."/>
            <person name="Lafferty D."/>
            <person name="Souleyre E."/>
            <person name="Varkonyi-Gasic E."/>
            <person name="Gambi F."/>
            <person name="Hanley J."/>
            <person name="Yao J.-L."/>
            <person name="Cheung J."/>
            <person name="David K."/>
            <person name="Warren B."/>
            <person name="Marsh K."/>
            <person name="Snowden K."/>
            <person name="Lin-Wang K."/>
            <person name="Brian L."/>
            <person name="Martinez-Sanchez M."/>
            <person name="Wang M."/>
            <person name="Ileperuma N."/>
            <person name="Macnee N."/>
            <person name="Campin R."/>
            <person name="Mcatee P."/>
            <person name="Drummond R."/>
            <person name="Espley R."/>
            <person name="Ireland H."/>
            <person name="Wu R."/>
            <person name="Atkinson R."/>
            <person name="Karunairetnam S."/>
            <person name="Bulley S."/>
            <person name="Chunkath S."/>
            <person name="Hanley Z."/>
            <person name="Storey R."/>
            <person name="Thrimawithana A."/>
            <person name="Thomson S."/>
            <person name="David C."/>
            <person name="Testolin R."/>
        </authorList>
    </citation>
    <scope>NUCLEOTIDE SEQUENCE [LARGE SCALE GENOMIC DNA]</scope>
    <source>
        <strain evidence="12">cv. Red5</strain>
        <tissue evidence="11">Young leaf</tissue>
    </source>
</reference>
<dbReference type="EMBL" id="NKQK01000002">
    <property type="protein sequence ID" value="PSS34355.1"/>
    <property type="molecule type" value="Genomic_DNA"/>
</dbReference>
<accession>A0A2R6RWJ0</accession>
<name>A0A2R6RWJ0_ACTCC</name>
<dbReference type="STRING" id="1590841.A0A2R6RWJ0"/>
<dbReference type="InterPro" id="IPR026057">
    <property type="entry name" value="TBL_C"/>
</dbReference>
<feature type="domain" description="Trichome birefringence-like C-terminal" evidence="9">
    <location>
        <begin position="233"/>
        <end position="526"/>
    </location>
</feature>
<feature type="domain" description="Trichome birefringence-like N-terminal" evidence="10">
    <location>
        <begin position="180"/>
        <end position="232"/>
    </location>
</feature>
<dbReference type="OMA" id="NVHTNIM"/>
<dbReference type="FunCoup" id="A0A2R6RWJ0">
    <property type="interactions" value="1925"/>
</dbReference>
<comment type="caution">
    <text evidence="11">The sequence shown here is derived from an EMBL/GenBank/DDBJ whole genome shotgun (WGS) entry which is preliminary data.</text>
</comment>
<dbReference type="InterPro" id="IPR025846">
    <property type="entry name" value="TBL_N"/>
</dbReference>
<evidence type="ECO:0000313" key="11">
    <source>
        <dbReference type="EMBL" id="PSS34355.1"/>
    </source>
</evidence>
<evidence type="ECO:0000256" key="7">
    <source>
        <dbReference type="SAM" id="MobiDB-lite"/>
    </source>
</evidence>
<organism evidence="11 12">
    <name type="scientific">Actinidia chinensis var. chinensis</name>
    <name type="common">Chinese soft-hair kiwi</name>
    <dbReference type="NCBI Taxonomy" id="1590841"/>
    <lineage>
        <taxon>Eukaryota</taxon>
        <taxon>Viridiplantae</taxon>
        <taxon>Streptophyta</taxon>
        <taxon>Embryophyta</taxon>
        <taxon>Tracheophyta</taxon>
        <taxon>Spermatophyta</taxon>
        <taxon>Magnoliopsida</taxon>
        <taxon>eudicotyledons</taxon>
        <taxon>Gunneridae</taxon>
        <taxon>Pentapetalae</taxon>
        <taxon>asterids</taxon>
        <taxon>Ericales</taxon>
        <taxon>Actinidiaceae</taxon>
        <taxon>Actinidia</taxon>
    </lineage>
</organism>
<evidence type="ECO:0000256" key="1">
    <source>
        <dbReference type="ARBA" id="ARBA00004167"/>
    </source>
</evidence>
<protein>
    <submittedName>
        <fullName evidence="11">Protein trichome birefringence-like</fullName>
    </submittedName>
</protein>
<evidence type="ECO:0000256" key="8">
    <source>
        <dbReference type="SAM" id="Phobius"/>
    </source>
</evidence>
<dbReference type="Proteomes" id="UP000241394">
    <property type="component" value="Chromosome LG2"/>
</dbReference>
<dbReference type="GO" id="GO:0005794">
    <property type="term" value="C:Golgi apparatus"/>
    <property type="evidence" value="ECO:0007669"/>
    <property type="project" value="TreeGrafter"/>
</dbReference>
<dbReference type="AlphaFoldDB" id="A0A2R6RWJ0"/>
<evidence type="ECO:0000256" key="4">
    <source>
        <dbReference type="ARBA" id="ARBA00022968"/>
    </source>
</evidence>
<dbReference type="InterPro" id="IPR029962">
    <property type="entry name" value="TBL"/>
</dbReference>
<dbReference type="GO" id="GO:0016020">
    <property type="term" value="C:membrane"/>
    <property type="evidence" value="ECO:0007669"/>
    <property type="project" value="UniProtKB-SubCell"/>
</dbReference>
<sequence length="540" mass="60381">MTSRVRAMTLYSPKGDSTVVAYPRTLLLMCGIPFFLILASLRLVSQPVGYTVRGYFYDVGNSWEFDSMVRSNKTIHDSYNYGNEGLSKLDKDRRIDDSSVKSDLFTSGDSQSKTVDVIKDDLSDSQQEEEIVSLPTGNYSSSNAKTTSLGLPNSSDIILPGLAPTSLSLGPGDVSQSGSGCDLYNGKWVYDSTGPLYTNNSCPVLSQTQNCQGNGRPDKDYENWRWKPAKCDLPRFDAKKFLELMRGKTLAFIGDSVARNQMESLLCILWQVEVPKNVGNKRVKRYYFTSTSTMIVRIWSSWLVHATSESFDVIPKGVVKLHLDAPDEGIMEFIPNLDVIVLSSGHWFAKQSVYVLNNEIVGGQVWWPDQSRPMKVNNVEAFGISVETILGSIVTHPNYTGLTIVRSFSPDHYNSGAWNTGGSCTGKVKPALDSELVGNGFTNIMHQKQVEGFNRTVKKMTNRSKLKLMDITKAFRYRQDGHPGPYRSPDPNKITKPGPDGKPPPQDCLHWCMPGPVDTWNELMLDIIRREFEGTHRFLF</sequence>
<dbReference type="PANTHER" id="PTHR32285">
    <property type="entry name" value="PROTEIN TRICHOME BIREFRINGENCE-LIKE 9-RELATED"/>
    <property type="match status" value="1"/>
</dbReference>
<evidence type="ECO:0000313" key="12">
    <source>
        <dbReference type="Proteomes" id="UP000241394"/>
    </source>
</evidence>
<evidence type="ECO:0000256" key="5">
    <source>
        <dbReference type="ARBA" id="ARBA00022989"/>
    </source>
</evidence>
<evidence type="ECO:0000256" key="3">
    <source>
        <dbReference type="ARBA" id="ARBA00022692"/>
    </source>
</evidence>
<dbReference type="OrthoDB" id="630188at2759"/>
<dbReference type="Pfam" id="PF14416">
    <property type="entry name" value="PMR5N"/>
    <property type="match status" value="1"/>
</dbReference>
<keyword evidence="4" id="KW-0735">Signal-anchor</keyword>
<feature type="transmembrane region" description="Helical" evidence="8">
    <location>
        <begin position="21"/>
        <end position="41"/>
    </location>
</feature>
<gene>
    <name evidence="11" type="ORF">CEY00_Acc01454</name>
</gene>
<evidence type="ECO:0000259" key="9">
    <source>
        <dbReference type="Pfam" id="PF13839"/>
    </source>
</evidence>
<comment type="subcellular location">
    <subcellularLocation>
        <location evidence="1">Membrane</location>
        <topology evidence="1">Single-pass membrane protein</topology>
    </subcellularLocation>
</comment>
<evidence type="ECO:0000256" key="2">
    <source>
        <dbReference type="ARBA" id="ARBA00007727"/>
    </source>
</evidence>
<proteinExistence type="inferred from homology"/>
<dbReference type="Gramene" id="PSS34355">
    <property type="protein sequence ID" value="PSS34355"/>
    <property type="gene ID" value="CEY00_Acc01454"/>
</dbReference>
<evidence type="ECO:0000259" key="10">
    <source>
        <dbReference type="Pfam" id="PF14416"/>
    </source>
</evidence>
<reference evidence="12" key="2">
    <citation type="journal article" date="2018" name="BMC Genomics">
        <title>A manually annotated Actinidia chinensis var. chinensis (kiwifruit) genome highlights the challenges associated with draft genomes and gene prediction in plants.</title>
        <authorList>
            <person name="Pilkington S.M."/>
            <person name="Crowhurst R."/>
            <person name="Hilario E."/>
            <person name="Nardozza S."/>
            <person name="Fraser L."/>
            <person name="Peng Y."/>
            <person name="Gunaseelan K."/>
            <person name="Simpson R."/>
            <person name="Tahir J."/>
            <person name="Deroles S.C."/>
            <person name="Templeton K."/>
            <person name="Luo Z."/>
            <person name="Davy M."/>
            <person name="Cheng C."/>
            <person name="McNeilage M."/>
            <person name="Scaglione D."/>
            <person name="Liu Y."/>
            <person name="Zhang Q."/>
            <person name="Datson P."/>
            <person name="De Silva N."/>
            <person name="Gardiner S.E."/>
            <person name="Bassett H."/>
            <person name="Chagne D."/>
            <person name="McCallum J."/>
            <person name="Dzierzon H."/>
            <person name="Deng C."/>
            <person name="Wang Y.Y."/>
            <person name="Barron L."/>
            <person name="Manako K."/>
            <person name="Bowen J."/>
            <person name="Foster T.M."/>
            <person name="Erridge Z.A."/>
            <person name="Tiffin H."/>
            <person name="Waite C.N."/>
            <person name="Davies K.M."/>
            <person name="Grierson E.P."/>
            <person name="Laing W.A."/>
            <person name="Kirk R."/>
            <person name="Chen X."/>
            <person name="Wood M."/>
            <person name="Montefiori M."/>
            <person name="Brummell D.A."/>
            <person name="Schwinn K.E."/>
            <person name="Catanach A."/>
            <person name="Fullerton C."/>
            <person name="Li D."/>
            <person name="Meiyalaghan S."/>
            <person name="Nieuwenhuizen N."/>
            <person name="Read N."/>
            <person name="Prakash R."/>
            <person name="Hunter D."/>
            <person name="Zhang H."/>
            <person name="McKenzie M."/>
            <person name="Knabel M."/>
            <person name="Harris A."/>
            <person name="Allan A.C."/>
            <person name="Gleave A."/>
            <person name="Chen A."/>
            <person name="Janssen B.J."/>
            <person name="Plunkett B."/>
            <person name="Ampomah-Dwamena C."/>
            <person name="Voogd C."/>
            <person name="Leif D."/>
            <person name="Lafferty D."/>
            <person name="Souleyre E.J.F."/>
            <person name="Varkonyi-Gasic E."/>
            <person name="Gambi F."/>
            <person name="Hanley J."/>
            <person name="Yao J.L."/>
            <person name="Cheung J."/>
            <person name="David K.M."/>
            <person name="Warren B."/>
            <person name="Marsh K."/>
            <person name="Snowden K.C."/>
            <person name="Lin-Wang K."/>
            <person name="Brian L."/>
            <person name="Martinez-Sanchez M."/>
            <person name="Wang M."/>
            <person name="Ileperuma N."/>
            <person name="Macnee N."/>
            <person name="Campin R."/>
            <person name="McAtee P."/>
            <person name="Drummond R.S.M."/>
            <person name="Espley R.V."/>
            <person name="Ireland H.S."/>
            <person name="Wu R."/>
            <person name="Atkinson R.G."/>
            <person name="Karunairetnam S."/>
            <person name="Bulley S."/>
            <person name="Chunkath S."/>
            <person name="Hanley Z."/>
            <person name="Storey R."/>
            <person name="Thrimawithana A.H."/>
            <person name="Thomson S."/>
            <person name="David C."/>
            <person name="Testolin R."/>
            <person name="Huang H."/>
            <person name="Hellens R.P."/>
            <person name="Schaffer R.J."/>
        </authorList>
    </citation>
    <scope>NUCLEOTIDE SEQUENCE [LARGE SCALE GENOMIC DNA]</scope>
    <source>
        <strain evidence="12">cv. Red5</strain>
    </source>
</reference>
<feature type="region of interest" description="Disordered" evidence="7">
    <location>
        <begin position="478"/>
        <end position="507"/>
    </location>
</feature>
<dbReference type="PANTHER" id="PTHR32285:SF18">
    <property type="entry name" value="PROTEIN TRICHOME BIREFRINGENCE-LIKE 18"/>
    <property type="match status" value="1"/>
</dbReference>